<dbReference type="EMBL" id="BMRB01000002">
    <property type="protein sequence ID" value="GGS28512.1"/>
    <property type="molecule type" value="Genomic_DNA"/>
</dbReference>
<protein>
    <submittedName>
        <fullName evidence="1">Uncharacterized protein</fullName>
    </submittedName>
</protein>
<evidence type="ECO:0000313" key="1">
    <source>
        <dbReference type="EMBL" id="GGS28512.1"/>
    </source>
</evidence>
<organism evidence="1 2">
    <name type="scientific">Actinokineospora fastidiosa</name>
    <dbReference type="NCBI Taxonomy" id="1816"/>
    <lineage>
        <taxon>Bacteria</taxon>
        <taxon>Bacillati</taxon>
        <taxon>Actinomycetota</taxon>
        <taxon>Actinomycetes</taxon>
        <taxon>Pseudonocardiales</taxon>
        <taxon>Pseudonocardiaceae</taxon>
        <taxon>Actinokineospora</taxon>
    </lineage>
</organism>
<sequence>MTRVLNPGAPSLKAALFDDVALVRGHVAAEVARRLPGGGLLRHRFRDARPRAAVRDTKGPDRCTFPRSVPCLPHRRCARADTELARRIRTSMRS</sequence>
<evidence type="ECO:0000313" key="2">
    <source>
        <dbReference type="Proteomes" id="UP000660680"/>
    </source>
</evidence>
<reference evidence="1" key="2">
    <citation type="submission" date="2020-09" db="EMBL/GenBank/DDBJ databases">
        <authorList>
            <person name="Sun Q."/>
            <person name="Ohkuma M."/>
        </authorList>
    </citation>
    <scope>NUCLEOTIDE SEQUENCE</scope>
    <source>
        <strain evidence="1">JCM 3276</strain>
    </source>
</reference>
<name>A0A918GBD7_9PSEU</name>
<dbReference type="AlphaFoldDB" id="A0A918GBD7"/>
<gene>
    <name evidence="1" type="ORF">GCM10010171_22010</name>
</gene>
<comment type="caution">
    <text evidence="1">The sequence shown here is derived from an EMBL/GenBank/DDBJ whole genome shotgun (WGS) entry which is preliminary data.</text>
</comment>
<keyword evidence="2" id="KW-1185">Reference proteome</keyword>
<reference evidence="1" key="1">
    <citation type="journal article" date="2014" name="Int. J. Syst. Evol. Microbiol.">
        <title>Complete genome sequence of Corynebacterium casei LMG S-19264T (=DSM 44701T), isolated from a smear-ripened cheese.</title>
        <authorList>
            <consortium name="US DOE Joint Genome Institute (JGI-PGF)"/>
            <person name="Walter F."/>
            <person name="Albersmeier A."/>
            <person name="Kalinowski J."/>
            <person name="Ruckert C."/>
        </authorList>
    </citation>
    <scope>NUCLEOTIDE SEQUENCE</scope>
    <source>
        <strain evidence="1">JCM 3276</strain>
    </source>
</reference>
<proteinExistence type="predicted"/>
<accession>A0A918GBD7</accession>
<dbReference type="Proteomes" id="UP000660680">
    <property type="component" value="Unassembled WGS sequence"/>
</dbReference>